<gene>
    <name evidence="2" type="ORF">BRCON_2529</name>
</gene>
<proteinExistence type="predicted"/>
<feature type="compositionally biased region" description="Polar residues" evidence="1">
    <location>
        <begin position="96"/>
        <end position="108"/>
    </location>
</feature>
<protein>
    <submittedName>
        <fullName evidence="2">Cell surface glycoprotein 1 (Outer layer protein B) (S-layer protein 1)</fullName>
    </submittedName>
</protein>
<dbReference type="KEGG" id="schv:BRCON_2529"/>
<feature type="compositionally biased region" description="Low complexity" evidence="1">
    <location>
        <begin position="60"/>
        <end position="79"/>
    </location>
</feature>
<accession>A0A2Z4Y7R7</accession>
<dbReference type="EMBL" id="CP030759">
    <property type="protein sequence ID" value="AXA37271.1"/>
    <property type="molecule type" value="Genomic_DNA"/>
</dbReference>
<feature type="region of interest" description="Disordered" evidence="1">
    <location>
        <begin position="1"/>
        <end position="326"/>
    </location>
</feature>
<feature type="compositionally biased region" description="Low complexity" evidence="1">
    <location>
        <begin position="254"/>
        <end position="268"/>
    </location>
</feature>
<feature type="compositionally biased region" description="Polar residues" evidence="1">
    <location>
        <begin position="221"/>
        <end position="231"/>
    </location>
</feature>
<dbReference type="AlphaFoldDB" id="A0A2Z4Y7R7"/>
<evidence type="ECO:0000313" key="3">
    <source>
        <dbReference type="Proteomes" id="UP000262583"/>
    </source>
</evidence>
<feature type="compositionally biased region" description="Polar residues" evidence="1">
    <location>
        <begin position="129"/>
        <end position="157"/>
    </location>
</feature>
<name>A0A2Z4Y7R7_SUMC1</name>
<evidence type="ECO:0000313" key="2">
    <source>
        <dbReference type="EMBL" id="AXA37271.1"/>
    </source>
</evidence>
<evidence type="ECO:0000256" key="1">
    <source>
        <dbReference type="SAM" id="MobiDB-lite"/>
    </source>
</evidence>
<reference evidence="2 3" key="1">
    <citation type="submission" date="2018-05" db="EMBL/GenBank/DDBJ databases">
        <title>A metagenomic window into the 2 km-deep terrestrial subsurface aquifer revealed taxonomically and functionally diverse microbial community comprising novel uncultured bacterial lineages.</title>
        <authorList>
            <person name="Kadnikov V.V."/>
            <person name="Mardanov A.V."/>
            <person name="Beletsky A.V."/>
            <person name="Banks D."/>
            <person name="Pimenov N.V."/>
            <person name="Frank Y.A."/>
            <person name="Karnachuk O.V."/>
            <person name="Ravin N.V."/>
        </authorList>
    </citation>
    <scope>NUCLEOTIDE SEQUENCE [LARGE SCALE GENOMIC DNA]</scope>
    <source>
        <strain evidence="2">BY</strain>
    </source>
</reference>
<dbReference type="Proteomes" id="UP000262583">
    <property type="component" value="Chromosome"/>
</dbReference>
<organism evidence="2 3">
    <name type="scientific">Sumerlaea chitinivorans</name>
    <dbReference type="NCBI Taxonomy" id="2250252"/>
    <lineage>
        <taxon>Bacteria</taxon>
        <taxon>Candidatus Sumerlaeota</taxon>
        <taxon>Candidatus Sumerlaeia</taxon>
        <taxon>Candidatus Sumerlaeales</taxon>
        <taxon>Candidatus Sumerlaeaceae</taxon>
        <taxon>Candidatus Sumerlaea</taxon>
    </lineage>
</organism>
<sequence length="326" mass="34078">MYYYFQKSQRLESELSRLRPQSQHSALDKETGKTPPDSIPGGTQQNGSLAAPTPTPAVPSQPSQPASQAASAQTQAETARPMTSHDVAEQPPAAKPTSNESRTQTAFSPSAAGNADAKKGTAGHRPTEEPTSAHSSSTTRANDGSASVFATPNTSAQGAAPASDASGLAQPQQRTEKRTSPQPAPVTHLAPEGLPKPKRMSNDQPEELVQPIGYDPHGQASKASFTATPEPQRSKVNRIPTSTDGTAEDKESVAAAAAPTGRGAKPTASPTSGRDPSRQRQKIGSLYDVQPTGPTEPSEAAAPETPTQTPVRIRLPRRSSETPHEP</sequence>